<feature type="transmembrane region" description="Helical" evidence="1">
    <location>
        <begin position="88"/>
        <end position="108"/>
    </location>
</feature>
<reference evidence="2 3" key="1">
    <citation type="journal article" date="2019" name="Emerg. Microbes Infect.">
        <title>Comprehensive subspecies identification of 175 nontuberculous mycobacteria species based on 7547 genomic profiles.</title>
        <authorList>
            <person name="Matsumoto Y."/>
            <person name="Kinjo T."/>
            <person name="Motooka D."/>
            <person name="Nabeya D."/>
            <person name="Jung N."/>
            <person name="Uechi K."/>
            <person name="Horii T."/>
            <person name="Iida T."/>
            <person name="Fujita J."/>
            <person name="Nakamura S."/>
        </authorList>
    </citation>
    <scope>NUCLEOTIDE SEQUENCE [LARGE SCALE GENOMIC DNA]</scope>
    <source>
        <strain evidence="2 3">JCM 17899</strain>
    </source>
</reference>
<feature type="transmembrane region" description="Helical" evidence="1">
    <location>
        <begin position="114"/>
        <end position="133"/>
    </location>
</feature>
<dbReference type="EMBL" id="AP022588">
    <property type="protein sequence ID" value="BBY29424.1"/>
    <property type="molecule type" value="Genomic_DNA"/>
</dbReference>
<dbReference type="Proteomes" id="UP000467193">
    <property type="component" value="Chromosome"/>
</dbReference>
<dbReference type="KEGG" id="msei:MSEDJ_35200"/>
<keyword evidence="1" id="KW-0472">Membrane</keyword>
<evidence type="ECO:0000313" key="2">
    <source>
        <dbReference type="EMBL" id="BBY29424.1"/>
    </source>
</evidence>
<keyword evidence="1" id="KW-0812">Transmembrane</keyword>
<protein>
    <submittedName>
        <fullName evidence="2">Uncharacterized protein</fullName>
    </submittedName>
</protein>
<keyword evidence="1" id="KW-1133">Transmembrane helix</keyword>
<sequence length="149" mass="16494">MPGFAELALAGAPIAGGALLGVAAGNLRPPDLRGTIKKDMELLESLPPEQTERRAELQRVIDLRIDDIIAGIDKSRSMREIATSYQGNWRDIVLFLCGILFTIVWWNVPHGRTNWLLMFIVMILASVVAGIYASRGIVRALRTVNRARD</sequence>
<proteinExistence type="predicted"/>
<organism evidence="2 3">
    <name type="scientific">Mycolicibacterium sediminis</name>
    <dbReference type="NCBI Taxonomy" id="1286180"/>
    <lineage>
        <taxon>Bacteria</taxon>
        <taxon>Bacillati</taxon>
        <taxon>Actinomycetota</taxon>
        <taxon>Actinomycetes</taxon>
        <taxon>Mycobacteriales</taxon>
        <taxon>Mycobacteriaceae</taxon>
        <taxon>Mycolicibacterium</taxon>
    </lineage>
</organism>
<gene>
    <name evidence="2" type="ORF">MSEDJ_35200</name>
</gene>
<evidence type="ECO:0000313" key="3">
    <source>
        <dbReference type="Proteomes" id="UP000467193"/>
    </source>
</evidence>
<accession>A0A7I7QT04</accession>
<evidence type="ECO:0000256" key="1">
    <source>
        <dbReference type="SAM" id="Phobius"/>
    </source>
</evidence>
<dbReference type="RefSeq" id="WP_163798193.1">
    <property type="nucleotide sequence ID" value="NZ_AP022588.1"/>
</dbReference>
<feature type="transmembrane region" description="Helical" evidence="1">
    <location>
        <begin position="6"/>
        <end position="27"/>
    </location>
</feature>
<name>A0A7I7QT04_9MYCO</name>
<dbReference type="AlphaFoldDB" id="A0A7I7QT04"/>
<keyword evidence="3" id="KW-1185">Reference proteome</keyword>